<dbReference type="Proteomes" id="UP001519272">
    <property type="component" value="Unassembled WGS sequence"/>
</dbReference>
<keyword evidence="1" id="KW-1133">Transmembrane helix</keyword>
<feature type="transmembrane region" description="Helical" evidence="1">
    <location>
        <begin position="126"/>
        <end position="142"/>
    </location>
</feature>
<evidence type="ECO:0000313" key="2">
    <source>
        <dbReference type="EMBL" id="MBP1903752.1"/>
    </source>
</evidence>
<evidence type="ECO:0008006" key="4">
    <source>
        <dbReference type="Google" id="ProtNLM"/>
    </source>
</evidence>
<feature type="transmembrane region" description="Helical" evidence="1">
    <location>
        <begin position="7"/>
        <end position="27"/>
    </location>
</feature>
<keyword evidence="1" id="KW-0472">Membrane</keyword>
<name>A0ABS4FME5_9BACL</name>
<gene>
    <name evidence="2" type="ORF">J2Z32_000364</name>
</gene>
<reference evidence="2 3" key="1">
    <citation type="submission" date="2021-03" db="EMBL/GenBank/DDBJ databases">
        <title>Genomic Encyclopedia of Type Strains, Phase IV (KMG-IV): sequencing the most valuable type-strain genomes for metagenomic binning, comparative biology and taxonomic classification.</title>
        <authorList>
            <person name="Goeker M."/>
        </authorList>
    </citation>
    <scope>NUCLEOTIDE SEQUENCE [LARGE SCALE GENOMIC DNA]</scope>
    <source>
        <strain evidence="2 3">DSM 14349</strain>
    </source>
</reference>
<feature type="transmembrane region" description="Helical" evidence="1">
    <location>
        <begin position="103"/>
        <end position="120"/>
    </location>
</feature>
<dbReference type="EMBL" id="JAGGKG010000001">
    <property type="protein sequence ID" value="MBP1903752.1"/>
    <property type="molecule type" value="Genomic_DNA"/>
</dbReference>
<keyword evidence="1" id="KW-0812">Transmembrane</keyword>
<keyword evidence="3" id="KW-1185">Reference proteome</keyword>
<accession>A0ABS4FME5</accession>
<dbReference type="Pfam" id="PF13398">
    <property type="entry name" value="Peptidase_M50B"/>
    <property type="match status" value="1"/>
</dbReference>
<feature type="transmembrane region" description="Helical" evidence="1">
    <location>
        <begin position="75"/>
        <end position="96"/>
    </location>
</feature>
<comment type="caution">
    <text evidence="2">The sequence shown here is derived from an EMBL/GenBank/DDBJ whole genome shotgun (WGS) entry which is preliminary data.</text>
</comment>
<dbReference type="PANTHER" id="PTHR33979:SF2">
    <property type="entry name" value="PEPTIDASE M50B-LIKE-DOMAIN-CONTAINING PROTEIN"/>
    <property type="match status" value="1"/>
</dbReference>
<proteinExistence type="predicted"/>
<sequence>MNKWLKALLYLVGAAILTRFIPFSNWFRMLDTMIHEFGHAVATLLTSGKVNRIELYPNHSGVTYSSLLAVGWSRFIVSIAGYTSASVFAIALFFSYSKWKHTAGLITITTIALLSALLFVRNSYGLLWLFIFILINVLFLVIDDRLRSFYYLLLAFLCLEESVTAPLTLLILAITSPNQAGDATNLANLTGIPAVFWALFFVAFSILCARFALGLYWNRREAKLGA</sequence>
<dbReference type="PANTHER" id="PTHR33979">
    <property type="entry name" value="OS02G0221600 PROTEIN"/>
    <property type="match status" value="1"/>
</dbReference>
<dbReference type="RefSeq" id="WP_210087415.1">
    <property type="nucleotide sequence ID" value="NZ_JAGGKG010000001.1"/>
</dbReference>
<evidence type="ECO:0000256" key="1">
    <source>
        <dbReference type="SAM" id="Phobius"/>
    </source>
</evidence>
<feature type="transmembrane region" description="Helical" evidence="1">
    <location>
        <begin position="194"/>
        <end position="217"/>
    </location>
</feature>
<protein>
    <recommendedName>
        <fullName evidence="4">M50 family peptidase</fullName>
    </recommendedName>
</protein>
<feature type="transmembrane region" description="Helical" evidence="1">
    <location>
        <begin position="149"/>
        <end position="174"/>
    </location>
</feature>
<dbReference type="InterPro" id="IPR049500">
    <property type="entry name" value="Peptidase_M50B-like"/>
</dbReference>
<evidence type="ECO:0000313" key="3">
    <source>
        <dbReference type="Proteomes" id="UP001519272"/>
    </source>
</evidence>
<organism evidence="2 3">
    <name type="scientific">Paenibacillus turicensis</name>
    <dbReference type="NCBI Taxonomy" id="160487"/>
    <lineage>
        <taxon>Bacteria</taxon>
        <taxon>Bacillati</taxon>
        <taxon>Bacillota</taxon>
        <taxon>Bacilli</taxon>
        <taxon>Bacillales</taxon>
        <taxon>Paenibacillaceae</taxon>
        <taxon>Paenibacillus</taxon>
    </lineage>
</organism>